<proteinExistence type="predicted"/>
<dbReference type="RefSeq" id="WP_305473566.1">
    <property type="nucleotide sequence ID" value="NZ_JAUYVT010000311.1"/>
</dbReference>
<sequence length="61" mass="7300">GKHFWAYVGVFVDELIVRHFCLNCLLFLDRTQNTSLFESKYIIFLEFFDNFLHLNAAKKLL</sequence>
<evidence type="ECO:0000313" key="2">
    <source>
        <dbReference type="Proteomes" id="UP001177212"/>
    </source>
</evidence>
<dbReference type="EMBL" id="JAUYVT010000311">
    <property type="protein sequence ID" value="MDP2567236.1"/>
    <property type="molecule type" value="Genomic_DNA"/>
</dbReference>
<name>A0ABT9FKC9_9GAMM</name>
<accession>A0ABT9FKC9</accession>
<evidence type="ECO:0000313" key="1">
    <source>
        <dbReference type="EMBL" id="MDP2567236.1"/>
    </source>
</evidence>
<dbReference type="Proteomes" id="UP001177212">
    <property type="component" value="Unassembled WGS sequence"/>
</dbReference>
<gene>
    <name evidence="1" type="ORF">Q8W34_21795</name>
</gene>
<reference evidence="1" key="1">
    <citation type="submission" date="2023-07" db="EMBL/GenBank/DDBJ databases">
        <title>Genome content predicts the carbon catabolic preferences of heterotrophic bacteria.</title>
        <authorList>
            <person name="Gralka M."/>
        </authorList>
    </citation>
    <scope>NUCLEOTIDE SEQUENCE</scope>
    <source>
        <strain evidence="1">4G09</strain>
    </source>
</reference>
<organism evidence="1 2">
    <name type="scientific">Pseudoalteromonas marina</name>
    <dbReference type="NCBI Taxonomy" id="267375"/>
    <lineage>
        <taxon>Bacteria</taxon>
        <taxon>Pseudomonadati</taxon>
        <taxon>Pseudomonadota</taxon>
        <taxon>Gammaproteobacteria</taxon>
        <taxon>Alteromonadales</taxon>
        <taxon>Pseudoalteromonadaceae</taxon>
        <taxon>Pseudoalteromonas</taxon>
    </lineage>
</organism>
<comment type="caution">
    <text evidence="1">The sequence shown here is derived from an EMBL/GenBank/DDBJ whole genome shotgun (WGS) entry which is preliminary data.</text>
</comment>
<keyword evidence="2" id="KW-1185">Reference proteome</keyword>
<feature type="non-terminal residue" evidence="1">
    <location>
        <position position="1"/>
    </location>
</feature>
<protein>
    <submittedName>
        <fullName evidence="1">Uncharacterized protein</fullName>
    </submittedName>
</protein>